<evidence type="ECO:0000313" key="2">
    <source>
        <dbReference type="EMBL" id="CAB4538141.1"/>
    </source>
</evidence>
<feature type="transmembrane region" description="Helical" evidence="1">
    <location>
        <begin position="80"/>
        <end position="99"/>
    </location>
</feature>
<dbReference type="EMBL" id="CAEZSH010000058">
    <property type="protein sequence ID" value="CAB4538141.1"/>
    <property type="molecule type" value="Genomic_DNA"/>
</dbReference>
<dbReference type="PANTHER" id="PTHR40078">
    <property type="entry name" value="INTEGRAL MEMBRANE PROTEIN-RELATED"/>
    <property type="match status" value="1"/>
</dbReference>
<feature type="transmembrane region" description="Helical" evidence="1">
    <location>
        <begin position="55"/>
        <end position="73"/>
    </location>
</feature>
<accession>A0A6J6BGM7</accession>
<feature type="transmembrane region" description="Helical" evidence="1">
    <location>
        <begin position="105"/>
        <end position="131"/>
    </location>
</feature>
<proteinExistence type="predicted"/>
<dbReference type="AlphaFoldDB" id="A0A6J6BGM7"/>
<protein>
    <submittedName>
        <fullName evidence="2">Unannotated protein</fullName>
    </submittedName>
</protein>
<dbReference type="PANTHER" id="PTHR40078:SF1">
    <property type="entry name" value="INTEGRAL MEMBRANE PROTEIN"/>
    <property type="match status" value="1"/>
</dbReference>
<gene>
    <name evidence="2" type="ORF">UFOPK1410_00571</name>
</gene>
<dbReference type="Pfam" id="PF19700">
    <property type="entry name" value="DUF6198"/>
    <property type="match status" value="1"/>
</dbReference>
<keyword evidence="1" id="KW-0472">Membrane</keyword>
<feature type="transmembrane region" description="Helical" evidence="1">
    <location>
        <begin position="12"/>
        <end position="35"/>
    </location>
</feature>
<keyword evidence="1" id="KW-0812">Transmembrane</keyword>
<evidence type="ECO:0000256" key="1">
    <source>
        <dbReference type="SAM" id="Phobius"/>
    </source>
</evidence>
<dbReference type="InterPro" id="IPR038750">
    <property type="entry name" value="YczE/YyaS-like"/>
</dbReference>
<keyword evidence="1" id="KW-1133">Transmembrane helix</keyword>
<reference evidence="2" key="1">
    <citation type="submission" date="2020-05" db="EMBL/GenBank/DDBJ databases">
        <authorList>
            <person name="Chiriac C."/>
            <person name="Salcher M."/>
            <person name="Ghai R."/>
            <person name="Kavagutti S V."/>
        </authorList>
    </citation>
    <scope>NUCLEOTIDE SEQUENCE</scope>
</reference>
<name>A0A6J6BGM7_9ZZZZ</name>
<sequence length="205" mass="22777">MNLRLNLETLQKFARLWIGLFIYGLGLALMLRAAIGLSPWDVFAQGLSKTIGITYGWASVIVSALVLLAWIPLKQRWGIGTVLNGIFIGLFADFWLPLVPHIEGYWLQLLVFLAGLVIVAIATGMYISAGLGSGPRDGLMIGTQRLLGWKFWKIRTMYEGTVLTIGWLLGGQVREGTLIFAVCIGYLMQLSLQLFKYRDPQKTNG</sequence>
<feature type="transmembrane region" description="Helical" evidence="1">
    <location>
        <begin position="152"/>
        <end position="170"/>
    </location>
</feature>
<feature type="transmembrane region" description="Helical" evidence="1">
    <location>
        <begin position="176"/>
        <end position="195"/>
    </location>
</feature>
<organism evidence="2">
    <name type="scientific">freshwater metagenome</name>
    <dbReference type="NCBI Taxonomy" id="449393"/>
    <lineage>
        <taxon>unclassified sequences</taxon>
        <taxon>metagenomes</taxon>
        <taxon>ecological metagenomes</taxon>
    </lineage>
</organism>